<keyword evidence="5 7" id="KW-0436">Ligase</keyword>
<dbReference type="InterPro" id="IPR000873">
    <property type="entry name" value="AMP-dep_synth/lig_dom"/>
</dbReference>
<dbReference type="InterPro" id="IPR045851">
    <property type="entry name" value="AMP-bd_C_sf"/>
</dbReference>
<dbReference type="PROSITE" id="PS00455">
    <property type="entry name" value="AMP_BINDING"/>
    <property type="match status" value="4"/>
</dbReference>
<dbReference type="InterPro" id="IPR025110">
    <property type="entry name" value="AMP-bd_C"/>
</dbReference>
<dbReference type="InterPro" id="IPR009081">
    <property type="entry name" value="PP-bd_ACP"/>
</dbReference>
<feature type="domain" description="Carrier" evidence="6">
    <location>
        <begin position="963"/>
        <end position="1043"/>
    </location>
</feature>
<proteinExistence type="inferred from homology"/>
<dbReference type="STRING" id="84531.LA76x_0240"/>
<dbReference type="Gene3D" id="2.30.38.10">
    <property type="entry name" value="Luciferase, Domain 3"/>
    <property type="match status" value="4"/>
</dbReference>
<dbReference type="CDD" id="cd17643">
    <property type="entry name" value="A_NRPS_Cytc1-like"/>
    <property type="match status" value="1"/>
</dbReference>
<name>A0A0S2F4A9_LYSAN</name>
<dbReference type="Pfam" id="PF00975">
    <property type="entry name" value="Thioesterase"/>
    <property type="match status" value="1"/>
</dbReference>
<dbReference type="InterPro" id="IPR020806">
    <property type="entry name" value="PKS_PP-bd"/>
</dbReference>
<evidence type="ECO:0000256" key="1">
    <source>
        <dbReference type="ARBA" id="ARBA00001957"/>
    </source>
</evidence>
<keyword evidence="4" id="KW-0597">Phosphoprotein</keyword>
<dbReference type="SMART" id="SM00824">
    <property type="entry name" value="PKS_TE"/>
    <property type="match status" value="1"/>
</dbReference>
<organism evidence="7 8">
    <name type="scientific">Lysobacter antibioticus</name>
    <dbReference type="NCBI Taxonomy" id="84531"/>
    <lineage>
        <taxon>Bacteria</taxon>
        <taxon>Pseudomonadati</taxon>
        <taxon>Pseudomonadota</taxon>
        <taxon>Gammaproteobacteria</taxon>
        <taxon>Lysobacterales</taxon>
        <taxon>Lysobacteraceae</taxon>
        <taxon>Lysobacter</taxon>
    </lineage>
</organism>
<dbReference type="InterPro" id="IPR010071">
    <property type="entry name" value="AA_adenyl_dom"/>
</dbReference>
<dbReference type="NCBIfam" id="NF003417">
    <property type="entry name" value="PRK04813.1"/>
    <property type="match status" value="4"/>
</dbReference>
<evidence type="ECO:0000259" key="6">
    <source>
        <dbReference type="PROSITE" id="PS50075"/>
    </source>
</evidence>
<dbReference type="GO" id="GO:0044550">
    <property type="term" value="P:secondary metabolite biosynthetic process"/>
    <property type="evidence" value="ECO:0007669"/>
    <property type="project" value="UniProtKB-ARBA"/>
</dbReference>
<dbReference type="Gene3D" id="3.40.50.1820">
    <property type="entry name" value="alpha/beta hydrolase"/>
    <property type="match status" value="1"/>
</dbReference>
<dbReference type="PROSITE" id="PS00012">
    <property type="entry name" value="PHOSPHOPANTETHEINE"/>
    <property type="match status" value="3"/>
</dbReference>
<dbReference type="InterPro" id="IPR001031">
    <property type="entry name" value="Thioesterase"/>
</dbReference>
<dbReference type="InterPro" id="IPR029058">
    <property type="entry name" value="AB_hydrolase_fold"/>
</dbReference>
<dbReference type="PANTHER" id="PTHR45527">
    <property type="entry name" value="NONRIBOSOMAL PEPTIDE SYNTHETASE"/>
    <property type="match status" value="1"/>
</dbReference>
<dbReference type="InterPro" id="IPR001242">
    <property type="entry name" value="Condensation_dom"/>
</dbReference>
<feature type="domain" description="Carrier" evidence="6">
    <location>
        <begin position="2016"/>
        <end position="2091"/>
    </location>
</feature>
<dbReference type="FunFam" id="2.30.38.10:FF:000001">
    <property type="entry name" value="Non-ribosomal peptide synthetase PvdI"/>
    <property type="match status" value="4"/>
</dbReference>
<evidence type="ECO:0000313" key="8">
    <source>
        <dbReference type="Proteomes" id="UP000060787"/>
    </source>
</evidence>
<dbReference type="KEGG" id="lab:LA76x_0240"/>
<keyword evidence="3" id="KW-0596">Phosphopantetheine</keyword>
<dbReference type="CDD" id="cd17646">
    <property type="entry name" value="A_NRPS_AB3403-like"/>
    <property type="match status" value="1"/>
</dbReference>
<dbReference type="FunFam" id="3.40.50.12780:FF:000012">
    <property type="entry name" value="Non-ribosomal peptide synthetase"/>
    <property type="match status" value="3"/>
</dbReference>
<sequence>MRNAQIEDLLPLSPLQHGFLFHALYDQEVQDSYVVQMVFALDGALDACALQAAAQALLRRHASLRAAFVHHKIKEPVQVIQREVELPWREIDLGGLPADERADALAQAIADDQQQRFELTRAPLLRFVLVRESATRHYLLFTSHHILLDGWSSPILLQELFALYRNGADAQALPRVTPYRDYMRWLTSRDAAAARSAWRDAFAGFEEPSRIAPATTSPAVPDTLRIDLPDDLVQALTRLTRGLGVTLNTVVQAAWGLLLGRLTHRRDVAFGTTVSGRPPELAGIEQMVGLFINTLPLRLQWRPDESVRELLVRLQTEQSALLDHQHLGLTEIQRLAGHAELFDTLVVLENFPVGEDADDAPDALRIALHSHHGGDTSHYPVGLALIPGQPYQLKLSYRPDLFAREQVLRLGGRYQRLLEAFVADAQQSVGRIELLDAAEATQVLRDWNATEHAVPAQTLAELLSAQAARTPEAIAVVFEDERLSYAELDARANRLAHRLIADGIGPEDLVGVALPRSLELVVALCAVLKSGAAYLPLDTDYPSDRLAHMIADASPVRVLTRGDVVERLPAHEGLLCVDDAGFVASLDGFPSSAPTDAERTRPLHLDHPAYVIYTSGSTGTPKGAMIPHRGIVNRLAWMQGEYGLQADDAVLQKTPTSFDVSVWELFWPLLHGARLVVARPDGHRDPAYLASLIQREQVTTVHFVASMLEMFVQEPSAAACTSLRRIVCGGEALSADLHRRVAAHIGRPLHHSYGPTEVSIGVTAWPCREVEDGPIPIGGPIWNTRLYVLDTALRPVPAGVTGELYIAGPGLARGYLGRAALSAERFVADPFVAGERMYRSGDLASWREDGVIVHRGRVDHQVKLRGFRIELGEIEAELACAGYPRNSAIVREDRPGQKQIVAYLVSGSEVDREALRETLATRLPEYMVPAAIVVLDALPQLPNGKLDRKALPAPDFVPASQRAPRNPREQTLCALFAEVLGLSDEHAAQLGIDDSFFVLGGHSLLAIRLISRIRAELDVELSIRRLFEHPTVAGLAAALDPAQHRRLALRPMPRPQTLPLSFAQRRLWFLHQFEGPSATYNMPLALRLDGELHVDALRAALADLCERHESLRTVFPAGDAPSQQVLERAAPTLDFVDSDEASLADALSTAAAYAFDLRHEIPLRATLVRLGPQQHALLLLLHHIAGDGASLAPLARDLAEAYAARLDGGAPIRAPLPVQYADYTLWQQQLLGDEADPDSLIAAQIAYWRDTLAGLPEQIELPSDRPRPPRASYRGGQCGFALDADTHARLRAIARRHHATLFMVLQAALAATLTRLGAGTDLAIGTPVAGRQDAALHELVGLFLNTLVLRTDTSGNPRFSELLARVRATDLAAFEHQDLPFEQLVDTLKPERSLSHHPLFQVLLVLQNTEQAELRLPGLHARAAEFALDVAKFDLSFAFCERYNPTGQAGGLDGALEYASDLFDPTTAEAIALRLQRMLIAVAEDDSRPIGAVELLDEAERQRLLRDCNDTAHPVEPESVAAAFERQVASNPHAIAVVGDGVEWSYAELDRRAEALAHELRRRGAAAERGVALLLQRSPELVVAVLAVLKTGAYYLPLHEQHPDERLNQLLAETDAALLIADASLDGRSIALADPLRLDAFDFSPNEARTRRAAIHPEQLAYVMYTSGSTGVPKGVAVRQRDVVEFARDRRFASGHETVLLHSTHAFDASTYELWVPLLNGGRIVVAPAGALDALDFRRLIARHRLSTLWLTTGLFHEFAESAPDVFAGLAQAWTGGEVLSVDTVRRLQARHPHLQLVHCYGPTETTTFAVSGAIAALDEHTHNVPIGTPLDNMQVYVLDEALQPVPTGVPGELYIAGAGLARGYLRRPALSAERFIANPFAIGQRMYRSGDRVRWRGGRIEFVGRIDQQVKIRGFRIELGEIEAALARAGCPHNLVVAREDRPGQKRLVAYLVGDRERLDRDRPERLRRALAAQLPEYMLPAAFVVLDRLPLTANGKLDRGALPSPDAAAAGGRGPRNPGEQALCTLFAEVLGVQRVGIDDDFFALGGHSLLATRLLGRIRTELGSEIALRSLFEAPTVAALAQRLASGARTRPPLRRQERPTTLPLSFAQQRLWFLHQLQGPSATYNIPLALHLQGELDADALERALNDLIARHESLRSIVPLTDTPQQCVLDRAELRLATTELDESDLPAALNAAVAHAFDLSRELPLRAQLFRLAPQRHALLLLLHHIAGDGASLAPLARDLACAYASRLRGQPPAWIPLPVQYADYTLWQRQWLGDERRPDSTIAQQIGYWREALAGLPERIALPQDRPHPPAASHRGRRLSFAVDAATHARLLALAQDRNATLFMALHAALAATLSRLGAGDDIAIGTPIAGRVDPALDGLIGLFVNTLVLRSDTSGDPSFEDLLDRVRRVDLAAYEHQDLPFEHLVEALNPARSLSHHPLFQVMLSLQNGIGADAELVLPGLSLRSQSFDLDIAKFDLSLGFSECRDRDGRPDGLDGSIEYATDLFDDATARDIVERLQRLLRAVAVDPSQPIGGIGLLGEDERQRLLASGRGDEAVAPITVNAAFERQVALTPTAPALIFGDSVLSYAELNRRANRLAHTLIGRGIGPEDRVALVLPRSPHTIAAVLGVLKAGAAFVPLDPEYPLDRLAYMLDDASPRLSIGDRAGRARLPALADAAWFGLDDEANLAVIGDSPLHNPSDRERVSALRAQHPAYVIYTSGSSGRPKGVVVAHAGIANLIESGVEPLAIGADARVLQFASLSFDAAFWELCMALLSGGALVMAESERLLPGPALTATMRAHRITHALLPPAVLSLLHPDDLPDCRWLIVGGEACAPALAQVWAQDRGLINAYGPTETTVCTSMTAPLAGDAVASQERVPIGRAVRGSRLQVLDTRLRAVPVGVPGELYIGGPGLARGYLDRPGLSAERFVADPDAPGERMYRSGDLARWRRDGQLEFLGRADRQLKLRGFRIEPGEIEAALAEAGFPHNTVLAHEGPHEHTRLVAYLVADNVDTAALRRRLALRLPQHMLPAAFVVLERWPLTPNGKLDRRALPLPELDAAATEHYEAPRGEVEPIIAALWRELLMRPRVGRHDHFFELGGHSLLAVRLIERMRQAGLIARARQLFAQPTLAAFAASVETAASEDRAQPEVPAYAIPADCTAIVPSMLPLANLSQAAIDRLLAEVPGGAGNVQDIYPLAPLQEGLLYHHRTATAGDPYLLQSLFRFDSRARLDAFRDALQAVVDRHDILRTAMAWEGLAEPVQVVWRRAQLPIEEIALDPAAGAIAAQLQAQVDPRTHRLDVRRAPLLRLCCARDGADGSWVGALQFHHMALDHTALEVVQREMQAFLHGEMASLPEPVPYRDYVVQATLAQVHATHEAFFRDLLGDVDEPTLAFGIDGSAAQGHDRLTAHGTATGDDEAHEEVNSELDQRLRAQARQLGVSVASLLHLAWAQVLGRLSGRDDVVFGTVLFGRLHGAARSERALGMFINTLPLRVALTAGVREAVKATHERLAALLEHEHAPLVLAQACSGVAAPRPLFNSLLNYRHSAPGAEAAWPGIEALDSAAGERTHYPLTVAVDDLGTGFALGVRTRSGIDAARVCACLRQSLESLADALEHAPHAPVLGLEVLPPPQREQVLVGFNTPQMDAAHDDCLHRRFEAQAARSPDAVALNYEGFTLTYAELNARANQVAHRLLALGVAPDDRVGLCAERGPELVIGVLGILKAGAGYVPLDPAYPAERLRYLLDDSAPVAVLAPSQMHEALGASSVPLLELNAEAFADLPTHDPQLPALGPQHLAYVIYTSGSTGQAKGVMVEHRQVTRLFAATAVQFRFGADDVGVLFHSFAFDFSVWELWGALLHGGRLLLVSRPTSRSPQEFYELLCREGVTVLNQTPIAFRHLIAAQSRSRHRLRVVIFGGEALQTNMLAPWYRRADNAGTQLVNMYGITETTVHVTYRALSAADAERGGASPIGRALADLRVYVLDAQRQPLPIGAVGELYVAGAGVARGYLHRPALTAERFLDDPFWPQAAHARMYKTGDLGRWLPDGSLEYLGRNDDQVKIRGFRIELGEIEAALNEVAGTEQAVVVARNDGPGEDGLGEDGPAVDGPAEKRLIAYYTGPSLPAETLRTRLQARLPEHMVPAAYVHVPQWPLTANGKLDRKALPAPDLSAVAARRFEAPRGEVETRLAQIWCDLLQLERVGRHDHFFELGGHSLKAINLVARVAEAFDGHSLSLLAFYAQPTIEALAQSLQVAQAAPYDPVPQLLASRSRCELSLLCVPYAGASATMFQPLAEHLAALDERISVYAVAMPGRDDVEAGAGLSDLDALAALCVERLLAKTDGEIGLYGHCVGSVLALEIARRLEAAGRPVKFVCVGGVLPLSRLSRWLLGRDPWKSTSDAQLRELIRAWGGSTEGLHEDALRRLSAGFRQDARLAAAHLKRRPPPRIRAPLFNINSEDDPLTRGHRSKYRRWRACSERVHAIVLADGGHYFVSRQPAQVAAIVHAIDRGHGLLGRSRGGVIDWG</sequence>
<keyword evidence="8" id="KW-1185">Reference proteome</keyword>
<dbReference type="FunFam" id="3.30.300.30:FF:000010">
    <property type="entry name" value="Enterobactin synthetase component F"/>
    <property type="match status" value="2"/>
</dbReference>
<gene>
    <name evidence="7" type="primary">dltA</name>
    <name evidence="7" type="ORF">LA76x_0240</name>
</gene>
<dbReference type="CDD" id="cd19540">
    <property type="entry name" value="LCL_NRPS-like"/>
    <property type="match status" value="2"/>
</dbReference>
<dbReference type="Gene3D" id="3.30.559.30">
    <property type="entry name" value="Nonribosomal peptide synthetase, condensation domain"/>
    <property type="match status" value="4"/>
</dbReference>
<dbReference type="SUPFAM" id="SSF52777">
    <property type="entry name" value="CoA-dependent acyltransferases"/>
    <property type="match status" value="8"/>
</dbReference>
<dbReference type="PANTHER" id="PTHR45527:SF1">
    <property type="entry name" value="FATTY ACID SYNTHASE"/>
    <property type="match status" value="1"/>
</dbReference>
<dbReference type="FunFam" id="1.10.1200.10:FF:000016">
    <property type="entry name" value="Non-ribosomal peptide synthase"/>
    <property type="match status" value="3"/>
</dbReference>
<dbReference type="Pfam" id="PF00550">
    <property type="entry name" value="PP-binding"/>
    <property type="match status" value="4"/>
</dbReference>
<dbReference type="GO" id="GO:0043041">
    <property type="term" value="P:amino acid activation for nonribosomal peptide biosynthetic process"/>
    <property type="evidence" value="ECO:0007669"/>
    <property type="project" value="TreeGrafter"/>
</dbReference>
<dbReference type="Gene3D" id="1.10.1200.10">
    <property type="entry name" value="ACP-like"/>
    <property type="match status" value="4"/>
</dbReference>
<evidence type="ECO:0000256" key="5">
    <source>
        <dbReference type="ARBA" id="ARBA00022598"/>
    </source>
</evidence>
<dbReference type="InterPro" id="IPR023213">
    <property type="entry name" value="CAT-like_dom_sf"/>
</dbReference>
<dbReference type="GO" id="GO:0072330">
    <property type="term" value="P:monocarboxylic acid biosynthetic process"/>
    <property type="evidence" value="ECO:0007669"/>
    <property type="project" value="UniProtKB-ARBA"/>
</dbReference>
<dbReference type="InterPro" id="IPR020845">
    <property type="entry name" value="AMP-binding_CS"/>
</dbReference>
<evidence type="ECO:0000256" key="2">
    <source>
        <dbReference type="ARBA" id="ARBA00006432"/>
    </source>
</evidence>
<dbReference type="GO" id="GO:0005737">
    <property type="term" value="C:cytoplasm"/>
    <property type="evidence" value="ECO:0007669"/>
    <property type="project" value="TreeGrafter"/>
</dbReference>
<dbReference type="SMART" id="SM00823">
    <property type="entry name" value="PKS_PP"/>
    <property type="match status" value="4"/>
</dbReference>
<feature type="domain" description="Carrier" evidence="6">
    <location>
        <begin position="3075"/>
        <end position="3149"/>
    </location>
</feature>
<dbReference type="FunFam" id="3.40.50.980:FF:000001">
    <property type="entry name" value="Non-ribosomal peptide synthetase"/>
    <property type="match status" value="4"/>
</dbReference>
<dbReference type="Gene3D" id="3.30.300.30">
    <property type="match status" value="4"/>
</dbReference>
<dbReference type="PATRIC" id="fig|84531.8.peg.244"/>
<dbReference type="SUPFAM" id="SSF47336">
    <property type="entry name" value="ACP-like"/>
    <property type="match status" value="4"/>
</dbReference>
<dbReference type="InterPro" id="IPR036736">
    <property type="entry name" value="ACP-like_sf"/>
</dbReference>
<dbReference type="FunFam" id="3.30.559.30:FF:000001">
    <property type="entry name" value="Non-ribosomal peptide synthetase"/>
    <property type="match status" value="1"/>
</dbReference>
<feature type="domain" description="Carrier" evidence="6">
    <location>
        <begin position="4184"/>
        <end position="4260"/>
    </location>
</feature>
<dbReference type="GO" id="GO:0016874">
    <property type="term" value="F:ligase activity"/>
    <property type="evidence" value="ECO:0007669"/>
    <property type="project" value="UniProtKB-KW"/>
</dbReference>
<dbReference type="PROSITE" id="PS50075">
    <property type="entry name" value="CARRIER"/>
    <property type="match status" value="4"/>
</dbReference>
<dbReference type="CDD" id="cd19544">
    <property type="entry name" value="E-C_NRPS"/>
    <property type="match status" value="1"/>
</dbReference>
<comment type="similarity">
    <text evidence="2">Belongs to the ATP-dependent AMP-binding enzyme family.</text>
</comment>
<dbReference type="InterPro" id="IPR006162">
    <property type="entry name" value="Ppantetheine_attach_site"/>
</dbReference>
<protein>
    <submittedName>
        <fullName evidence="7">D-alanine--poly(Phosphoribitol) ligase, subunit 1</fullName>
        <ecNumber evidence="7">6.1.1.13</ecNumber>
    </submittedName>
</protein>
<comment type="cofactor">
    <cofactor evidence="1">
        <name>pantetheine 4'-phosphate</name>
        <dbReference type="ChEBI" id="CHEBI:47942"/>
    </cofactor>
</comment>
<dbReference type="eggNOG" id="COG1020">
    <property type="taxonomic scope" value="Bacteria"/>
</dbReference>
<dbReference type="Proteomes" id="UP000060787">
    <property type="component" value="Chromosome"/>
</dbReference>
<dbReference type="RefSeq" id="WP_057916220.1">
    <property type="nucleotide sequence ID" value="NZ_CP011129.1"/>
</dbReference>
<dbReference type="Pfam" id="PF00501">
    <property type="entry name" value="AMP-binding"/>
    <property type="match status" value="4"/>
</dbReference>
<evidence type="ECO:0000313" key="7">
    <source>
        <dbReference type="EMBL" id="ALN78402.1"/>
    </source>
</evidence>
<dbReference type="CDD" id="cd12117">
    <property type="entry name" value="A_NRPS_Srf_like"/>
    <property type="match status" value="1"/>
</dbReference>
<dbReference type="CDD" id="cd19543">
    <property type="entry name" value="DCL_NRPS"/>
    <property type="match status" value="1"/>
</dbReference>
<dbReference type="SUPFAM" id="SSF56801">
    <property type="entry name" value="Acetyl-CoA synthetase-like"/>
    <property type="match status" value="4"/>
</dbReference>
<evidence type="ECO:0000256" key="3">
    <source>
        <dbReference type="ARBA" id="ARBA00022450"/>
    </source>
</evidence>
<dbReference type="NCBIfam" id="TIGR01733">
    <property type="entry name" value="AA-adenyl-dom"/>
    <property type="match status" value="4"/>
</dbReference>
<dbReference type="Gene3D" id="3.30.559.10">
    <property type="entry name" value="Chloramphenicol acetyltransferase-like domain"/>
    <property type="match status" value="4"/>
</dbReference>
<dbReference type="SUPFAM" id="SSF53474">
    <property type="entry name" value="alpha/beta-Hydrolases"/>
    <property type="match status" value="1"/>
</dbReference>
<dbReference type="GO" id="GO:0031177">
    <property type="term" value="F:phosphopantetheine binding"/>
    <property type="evidence" value="ECO:0007669"/>
    <property type="project" value="InterPro"/>
</dbReference>
<dbReference type="EC" id="6.1.1.13" evidence="7"/>
<dbReference type="Gene3D" id="3.40.50.980">
    <property type="match status" value="8"/>
</dbReference>
<dbReference type="EMBL" id="CP011129">
    <property type="protein sequence ID" value="ALN78402.1"/>
    <property type="molecule type" value="Genomic_DNA"/>
</dbReference>
<dbReference type="FunFam" id="1.10.1200.10:FF:000005">
    <property type="entry name" value="Nonribosomal peptide synthetase 1"/>
    <property type="match status" value="1"/>
</dbReference>
<dbReference type="InterPro" id="IPR020802">
    <property type="entry name" value="TesA-like"/>
</dbReference>
<evidence type="ECO:0000256" key="4">
    <source>
        <dbReference type="ARBA" id="ARBA00022553"/>
    </source>
</evidence>
<dbReference type="Pfam" id="PF13193">
    <property type="entry name" value="AMP-binding_C"/>
    <property type="match status" value="1"/>
</dbReference>
<accession>A0A0S2F4A9</accession>
<reference evidence="7 8" key="1">
    <citation type="journal article" date="2015" name="BMC Genomics">
        <title>Comparative genomics and metabolic profiling of the genus Lysobacter.</title>
        <authorList>
            <person name="de Bruijn I."/>
            <person name="Cheng X."/>
            <person name="de Jager V."/>
            <person name="Exposito R.G."/>
            <person name="Watrous J."/>
            <person name="Patel N."/>
            <person name="Postma J."/>
            <person name="Dorrestein P.C."/>
            <person name="Kobayashi D."/>
            <person name="Raaijmakers J.M."/>
        </authorList>
    </citation>
    <scope>NUCLEOTIDE SEQUENCE [LARGE SCALE GENOMIC DNA]</scope>
    <source>
        <strain evidence="7 8">76</strain>
    </source>
</reference>
<dbReference type="FunFam" id="3.40.50.980:FF:000002">
    <property type="entry name" value="Enterobactin synthetase component F"/>
    <property type="match status" value="2"/>
</dbReference>
<dbReference type="Pfam" id="PF00668">
    <property type="entry name" value="Condensation"/>
    <property type="match status" value="4"/>
</dbReference>